<evidence type="ECO:0000313" key="2">
    <source>
        <dbReference type="Proteomes" id="UP001230649"/>
    </source>
</evidence>
<protein>
    <submittedName>
        <fullName evidence="1">Uncharacterized protein</fullName>
    </submittedName>
</protein>
<comment type="caution">
    <text evidence="1">The sequence shown here is derived from an EMBL/GenBank/DDBJ whole genome shotgun (WGS) entry which is preliminary data.</text>
</comment>
<name>A0ACC2WSZ4_9TREE</name>
<evidence type="ECO:0000313" key="1">
    <source>
        <dbReference type="EMBL" id="KAJ9114893.1"/>
    </source>
</evidence>
<proteinExistence type="predicted"/>
<dbReference type="Proteomes" id="UP001230649">
    <property type="component" value="Unassembled WGS sequence"/>
</dbReference>
<organism evidence="1 2">
    <name type="scientific">Naganishia adeliensis</name>
    <dbReference type="NCBI Taxonomy" id="92952"/>
    <lineage>
        <taxon>Eukaryota</taxon>
        <taxon>Fungi</taxon>
        <taxon>Dikarya</taxon>
        <taxon>Basidiomycota</taxon>
        <taxon>Agaricomycotina</taxon>
        <taxon>Tremellomycetes</taxon>
        <taxon>Filobasidiales</taxon>
        <taxon>Filobasidiaceae</taxon>
        <taxon>Naganishia</taxon>
    </lineage>
</organism>
<keyword evidence="2" id="KW-1185">Reference proteome</keyword>
<gene>
    <name evidence="1" type="ORF">QFC20_001265</name>
</gene>
<accession>A0ACC2WSZ4</accession>
<dbReference type="EMBL" id="JASBWS010000007">
    <property type="protein sequence ID" value="KAJ9114893.1"/>
    <property type="molecule type" value="Genomic_DNA"/>
</dbReference>
<sequence length="480" mass="51199">MRDVSTPGALVVPKPDAASRVESTPLLAVNEAGRTRQARTISDVRRASADAIHSLRHFPGKDALPEPTVQDAVSPTTGSISDVEHDGIPLINSAVAPSAGPSARSQPRWTHVLRQILHTLFPALQEFRQKSISGKILGIFASPAILALTVTLPVVDDSAEGLTLEQGGAIRLDDHDATAGDAPYQGQNEAEHGIVNHSNDADAEDEQQVMGLAGHDLHRRLLAPGNMSPGGSPVLEASHGKYDQDAQEECTESDRDEVLLFNKYLTATQAVLGTLFCSCVIFSENAAGKYIIPALTAAGACLGLAILFTARDGMDPTWRLIRCFAGFFSAMLWIAAIADEVVEILQTFGKILGLSNAIIGLTVFAIGNSCADLISCLTIASFAPNMSYAACFGGPMLNILLGIGGAGTYVILSTGHSYPVHFSPTLWVSAIGLICLLCITLVFIPFNNYCISRRWAIFLYGFYITLTIINIVVEIKGIRT</sequence>
<reference evidence="1" key="1">
    <citation type="submission" date="2023-04" db="EMBL/GenBank/DDBJ databases">
        <title>Draft Genome sequencing of Naganishia species isolated from polar environments using Oxford Nanopore Technology.</title>
        <authorList>
            <person name="Leo P."/>
            <person name="Venkateswaran K."/>
        </authorList>
    </citation>
    <scope>NUCLEOTIDE SEQUENCE</scope>
    <source>
        <strain evidence="1">MNA-CCFEE 5262</strain>
    </source>
</reference>